<comment type="pathway">
    <text evidence="1">Cofactor biosynthesis; tetrahydrofolate biosynthesis; 2-amino-4-hydroxy-6-hydroxymethyl-7,8-dihydropteridine diphosphate from 7,8-dihydroneopterin triphosphate: step 4/4.</text>
</comment>
<feature type="domain" description="7,8-dihydro-6-hydroxymethylpterin-pyrophosphokinase" evidence="13">
    <location>
        <begin position="100"/>
        <end position="111"/>
    </location>
</feature>
<dbReference type="GO" id="GO:0046654">
    <property type="term" value="P:tetrahydrofolate biosynthetic process"/>
    <property type="evidence" value="ECO:0007669"/>
    <property type="project" value="UniProtKB-UniPathway"/>
</dbReference>
<gene>
    <name evidence="14" type="ORF">roselon_01495</name>
</gene>
<dbReference type="Proteomes" id="UP000019593">
    <property type="component" value="Chromosome"/>
</dbReference>
<name>W8RRY6_9RHOB</name>
<keyword evidence="5 14" id="KW-0808">Transferase</keyword>
<dbReference type="EMBL" id="CP004372">
    <property type="protein sequence ID" value="AHM03878.1"/>
    <property type="molecule type" value="Genomic_DNA"/>
</dbReference>
<dbReference type="PANTHER" id="PTHR43071:SF1">
    <property type="entry name" value="2-AMINO-4-HYDROXY-6-HYDROXYMETHYLDIHYDROPTERIDINE PYROPHOSPHOKINASE"/>
    <property type="match status" value="1"/>
</dbReference>
<dbReference type="HOGENOM" id="CLU_097916_3_2_5"/>
<dbReference type="AlphaFoldDB" id="W8RRY6"/>
<dbReference type="GO" id="GO:0016301">
    <property type="term" value="F:kinase activity"/>
    <property type="evidence" value="ECO:0007669"/>
    <property type="project" value="UniProtKB-KW"/>
</dbReference>
<dbReference type="Gene3D" id="3.30.70.560">
    <property type="entry name" value="7,8-Dihydro-6-hydroxymethylpterin-pyrophosphokinase HPPK"/>
    <property type="match status" value="1"/>
</dbReference>
<evidence type="ECO:0000256" key="4">
    <source>
        <dbReference type="ARBA" id="ARBA00016218"/>
    </source>
</evidence>
<evidence type="ECO:0000256" key="6">
    <source>
        <dbReference type="ARBA" id="ARBA00022741"/>
    </source>
</evidence>
<dbReference type="SUPFAM" id="SSF55083">
    <property type="entry name" value="6-hydroxymethyl-7,8-dihydropterin pyrophosphokinase, HPPK"/>
    <property type="match status" value="1"/>
</dbReference>
<dbReference type="InterPro" id="IPR035907">
    <property type="entry name" value="Hppk_sf"/>
</dbReference>
<keyword evidence="7 14" id="KW-0418">Kinase</keyword>
<protein>
    <recommendedName>
        <fullName evidence="4">2-amino-4-hydroxy-6-hydroxymethyldihydropteridine pyrophosphokinase</fullName>
        <ecNumber evidence="3">2.7.6.3</ecNumber>
    </recommendedName>
    <alternativeName>
        <fullName evidence="11">6-hydroxymethyl-7,8-dihydropterin pyrophosphokinase</fullName>
    </alternativeName>
    <alternativeName>
        <fullName evidence="12">7,8-dihydro-6-hydroxymethylpterin-pyrophosphokinase</fullName>
    </alternativeName>
</protein>
<evidence type="ECO:0000256" key="5">
    <source>
        <dbReference type="ARBA" id="ARBA00022679"/>
    </source>
</evidence>
<keyword evidence="15" id="KW-1185">Reference proteome</keyword>
<dbReference type="RefSeq" id="WP_025311711.1">
    <property type="nucleotide sequence ID" value="NZ_CP004372.1"/>
</dbReference>
<comment type="function">
    <text evidence="10">Catalyzes the transfer of pyrophosphate from adenosine triphosphate (ATP) to 6-hydroxymethyl-7,8-dihydropterin, an enzymatic step in folate biosynthesis pathway.</text>
</comment>
<dbReference type="NCBIfam" id="TIGR01498">
    <property type="entry name" value="folK"/>
    <property type="match status" value="1"/>
</dbReference>
<evidence type="ECO:0000256" key="12">
    <source>
        <dbReference type="ARBA" id="ARBA00033413"/>
    </source>
</evidence>
<keyword evidence="6" id="KW-0547">Nucleotide-binding</keyword>
<dbReference type="GO" id="GO:0005524">
    <property type="term" value="F:ATP binding"/>
    <property type="evidence" value="ECO:0007669"/>
    <property type="project" value="UniProtKB-KW"/>
</dbReference>
<evidence type="ECO:0000256" key="2">
    <source>
        <dbReference type="ARBA" id="ARBA00005810"/>
    </source>
</evidence>
<evidence type="ECO:0000256" key="11">
    <source>
        <dbReference type="ARBA" id="ARBA00029766"/>
    </source>
</evidence>
<dbReference type="PANTHER" id="PTHR43071">
    <property type="entry name" value="2-AMINO-4-HYDROXY-6-HYDROXYMETHYLDIHYDROPTERIDINE PYROPHOSPHOKINASE"/>
    <property type="match status" value="1"/>
</dbReference>
<dbReference type="GO" id="GO:0003848">
    <property type="term" value="F:2-amino-4-hydroxy-6-hydroxymethyldihydropteridine diphosphokinase activity"/>
    <property type="evidence" value="ECO:0007669"/>
    <property type="project" value="UniProtKB-EC"/>
</dbReference>
<dbReference type="Pfam" id="PF01288">
    <property type="entry name" value="HPPK"/>
    <property type="match status" value="1"/>
</dbReference>
<reference evidence="14 15" key="1">
    <citation type="submission" date="2013-03" db="EMBL/GenBank/DDBJ databases">
        <authorList>
            <person name="Fiebig A."/>
            <person name="Goeker M."/>
            <person name="Klenk H.-P.P."/>
        </authorList>
    </citation>
    <scope>NUCLEOTIDE SEQUENCE [LARGE SCALE GENOMIC DNA]</scope>
    <source>
        <strain evidence="15">DSM 19469</strain>
    </source>
</reference>
<dbReference type="eggNOG" id="COG0801">
    <property type="taxonomic scope" value="Bacteria"/>
</dbReference>
<sequence>MQAANAPGTVYVALGANLPGPFASPKAGVLHALERLCALPGGRRLHGGGLYRTPAYPAGNGPDFVNAVVAIEADNPAAFIQAAFGIEAEFNRAEDRKAGRWAPRAIDIDIVALGDRIWPDPARHKALRDMAPIDRVLTDDEIVIPHPAMQERAFVLKPMVFFAPDWRHPALGKTARDLALALPRPELEAVVPLT</sequence>
<evidence type="ECO:0000259" key="13">
    <source>
        <dbReference type="PROSITE" id="PS00794"/>
    </source>
</evidence>
<evidence type="ECO:0000313" key="15">
    <source>
        <dbReference type="Proteomes" id="UP000019593"/>
    </source>
</evidence>
<evidence type="ECO:0000256" key="9">
    <source>
        <dbReference type="ARBA" id="ARBA00022909"/>
    </source>
</evidence>
<evidence type="ECO:0000256" key="1">
    <source>
        <dbReference type="ARBA" id="ARBA00005051"/>
    </source>
</evidence>
<evidence type="ECO:0000256" key="10">
    <source>
        <dbReference type="ARBA" id="ARBA00029409"/>
    </source>
</evidence>
<dbReference type="STRING" id="1294273.roselon_01495"/>
<dbReference type="EC" id="2.7.6.3" evidence="3"/>
<organism evidence="14 15">
    <name type="scientific">Roseicyclus elongatus DSM 19469</name>
    <dbReference type="NCBI Taxonomy" id="1294273"/>
    <lineage>
        <taxon>Bacteria</taxon>
        <taxon>Pseudomonadati</taxon>
        <taxon>Pseudomonadota</taxon>
        <taxon>Alphaproteobacteria</taxon>
        <taxon>Rhodobacterales</taxon>
        <taxon>Roseobacteraceae</taxon>
        <taxon>Roseicyclus</taxon>
    </lineage>
</organism>
<evidence type="ECO:0000313" key="14">
    <source>
        <dbReference type="EMBL" id="AHM03878.1"/>
    </source>
</evidence>
<accession>W8RRY6</accession>
<dbReference type="InterPro" id="IPR000550">
    <property type="entry name" value="Hppk"/>
</dbReference>
<evidence type="ECO:0000256" key="8">
    <source>
        <dbReference type="ARBA" id="ARBA00022840"/>
    </source>
</evidence>
<evidence type="ECO:0000256" key="3">
    <source>
        <dbReference type="ARBA" id="ARBA00013253"/>
    </source>
</evidence>
<dbReference type="PROSITE" id="PS00794">
    <property type="entry name" value="HPPK"/>
    <property type="match status" value="1"/>
</dbReference>
<proteinExistence type="inferred from homology"/>
<comment type="similarity">
    <text evidence="2">Belongs to the HPPK family.</text>
</comment>
<keyword evidence="9" id="KW-0289">Folate biosynthesis</keyword>
<dbReference type="UniPathway" id="UPA00077">
    <property type="reaction ID" value="UER00155"/>
</dbReference>
<dbReference type="GO" id="GO:0046656">
    <property type="term" value="P:folic acid biosynthetic process"/>
    <property type="evidence" value="ECO:0007669"/>
    <property type="project" value="UniProtKB-KW"/>
</dbReference>
<evidence type="ECO:0000256" key="7">
    <source>
        <dbReference type="ARBA" id="ARBA00022777"/>
    </source>
</evidence>
<dbReference type="CDD" id="cd00483">
    <property type="entry name" value="HPPK"/>
    <property type="match status" value="1"/>
</dbReference>
<keyword evidence="8" id="KW-0067">ATP-binding</keyword>
<dbReference type="KEGG" id="red:roselon_01495"/>